<protein>
    <submittedName>
        <fullName evidence="1">Uncharacterized protein</fullName>
    </submittedName>
</protein>
<dbReference type="EMBL" id="DQ417594">
    <property type="protein sequence ID" value="ABD74695.1"/>
    <property type="molecule type" value="Genomic_DNA"/>
</dbReference>
<evidence type="ECO:0000313" key="1">
    <source>
        <dbReference type="EMBL" id="ABD74695.1"/>
    </source>
</evidence>
<dbReference type="AlphaFoldDB" id="Q1ZZJ5"/>
<organism evidence="1">
    <name type="scientific">uncultured organism</name>
    <dbReference type="NCBI Taxonomy" id="155900"/>
    <lineage>
        <taxon>unclassified sequences</taxon>
        <taxon>environmental samples</taxon>
    </lineage>
</organism>
<accession>Q1ZZJ5</accession>
<proteinExistence type="predicted"/>
<name>Q1ZZJ5_9ZZZZ</name>
<reference evidence="1" key="1">
    <citation type="submission" date="2006-02" db="EMBL/GenBank/DDBJ databases">
        <title>Recovery of integrons from manmade and natural environments.</title>
        <authorList>
            <person name="Sajjad A."/>
            <person name="Ghauri M.A."/>
            <person name="Anwar M.A."/>
            <person name="Akhtar K."/>
        </authorList>
    </citation>
    <scope>NUCLEOTIDE SEQUENCE</scope>
</reference>
<sequence>MNPAHLLYGRWFRKEILYGIFHVTNIYPAPHRKKPFCGFGMERSGVVLREFRMGPK</sequence>